<feature type="transmembrane region" description="Helical" evidence="1">
    <location>
        <begin position="6"/>
        <end position="27"/>
    </location>
</feature>
<dbReference type="Proteomes" id="UP000013840">
    <property type="component" value="Unassembled WGS sequence"/>
</dbReference>
<organism evidence="2 3">
    <name type="scientific">Enterococcus caccae ATCC BAA-1240</name>
    <dbReference type="NCBI Taxonomy" id="1158612"/>
    <lineage>
        <taxon>Bacteria</taxon>
        <taxon>Bacillati</taxon>
        <taxon>Bacillota</taxon>
        <taxon>Bacilli</taxon>
        <taxon>Lactobacillales</taxon>
        <taxon>Enterococcaceae</taxon>
        <taxon>Enterococcus</taxon>
    </lineage>
</organism>
<dbReference type="Pfam" id="PF12650">
    <property type="entry name" value="DUF3784"/>
    <property type="match status" value="1"/>
</dbReference>
<evidence type="ECO:0000313" key="3">
    <source>
        <dbReference type="Proteomes" id="UP000013840"/>
    </source>
</evidence>
<dbReference type="RefSeq" id="WP_010771448.1">
    <property type="nucleotide sequence ID" value="NZ_KB946333.1"/>
</dbReference>
<keyword evidence="1" id="KW-0812">Transmembrane</keyword>
<feature type="transmembrane region" description="Helical" evidence="1">
    <location>
        <begin position="72"/>
        <end position="90"/>
    </location>
</feature>
<proteinExistence type="predicted"/>
<protein>
    <recommendedName>
        <fullName evidence="4">DUF3784 domain-containing protein</fullName>
    </recommendedName>
</protein>
<dbReference type="InterPro" id="IPR017259">
    <property type="entry name" value="UCP037672"/>
</dbReference>
<feature type="transmembrane region" description="Helical" evidence="1">
    <location>
        <begin position="48"/>
        <end position="66"/>
    </location>
</feature>
<accession>R3TYU4</accession>
<evidence type="ECO:0000313" key="2">
    <source>
        <dbReference type="EMBL" id="EOL46343.1"/>
    </source>
</evidence>
<dbReference type="AlphaFoldDB" id="R3TYU4"/>
<keyword evidence="1" id="KW-1133">Transmembrane helix</keyword>
<name>R3TYU4_9ENTE</name>
<dbReference type="PATRIC" id="fig|1158612.3.peg.1297"/>
<evidence type="ECO:0000256" key="1">
    <source>
        <dbReference type="SAM" id="Phobius"/>
    </source>
</evidence>
<dbReference type="EMBL" id="AJAU01000016">
    <property type="protein sequence ID" value="EOL46343.1"/>
    <property type="molecule type" value="Genomic_DNA"/>
</dbReference>
<comment type="caution">
    <text evidence="2">The sequence shown here is derived from an EMBL/GenBank/DDBJ whole genome shotgun (WGS) entry which is preliminary data.</text>
</comment>
<evidence type="ECO:0008006" key="4">
    <source>
        <dbReference type="Google" id="ProtNLM"/>
    </source>
</evidence>
<dbReference type="eggNOG" id="ENOG5032MST">
    <property type="taxonomic scope" value="Bacteria"/>
</dbReference>
<reference evidence="2 3" key="1">
    <citation type="submission" date="2013-02" db="EMBL/GenBank/DDBJ databases">
        <title>The Genome Sequence of Enterococcus caccae BAA-1240.</title>
        <authorList>
            <consortium name="The Broad Institute Genome Sequencing Platform"/>
            <consortium name="The Broad Institute Genome Sequencing Center for Infectious Disease"/>
            <person name="Earl A.M."/>
            <person name="Gilmore M.S."/>
            <person name="Lebreton F."/>
            <person name="Walker B."/>
            <person name="Young S.K."/>
            <person name="Zeng Q."/>
            <person name="Gargeya S."/>
            <person name="Fitzgerald M."/>
            <person name="Haas B."/>
            <person name="Abouelleil A."/>
            <person name="Alvarado L."/>
            <person name="Arachchi H.M."/>
            <person name="Berlin A.M."/>
            <person name="Chapman S.B."/>
            <person name="Dewar J."/>
            <person name="Goldberg J."/>
            <person name="Griggs A."/>
            <person name="Gujja S."/>
            <person name="Hansen M."/>
            <person name="Howarth C."/>
            <person name="Imamovic A."/>
            <person name="Larimer J."/>
            <person name="McCowan C."/>
            <person name="Murphy C."/>
            <person name="Neiman D."/>
            <person name="Pearson M."/>
            <person name="Priest M."/>
            <person name="Roberts A."/>
            <person name="Saif S."/>
            <person name="Shea T."/>
            <person name="Sisk P."/>
            <person name="Sykes S."/>
            <person name="Wortman J."/>
            <person name="Nusbaum C."/>
            <person name="Birren B."/>
        </authorList>
    </citation>
    <scope>NUCLEOTIDE SEQUENCE [LARGE SCALE GENOMIC DNA]</scope>
    <source>
        <strain evidence="2 3">ATCC BAA-1240</strain>
    </source>
</reference>
<gene>
    <name evidence="2" type="ORF">UC7_01310</name>
</gene>
<keyword evidence="3" id="KW-1185">Reference proteome</keyword>
<dbReference type="OrthoDB" id="2082701at2"/>
<dbReference type="STRING" id="317735.RU98_GL002568"/>
<keyword evidence="1" id="KW-0472">Membrane</keyword>
<sequence>MLELIMILMFILCGIQLWRGKWLWLIAGYNTATKQEKAKLNGKMLGKAVSGLLFISAISIGLTSFFPEIKLVTIVGIIVLVGMMIAYVNTSPKFRQK</sequence>